<dbReference type="Pfam" id="PF04479">
    <property type="entry name" value="RTA1"/>
    <property type="match status" value="1"/>
</dbReference>
<evidence type="ECO:0000256" key="4">
    <source>
        <dbReference type="ARBA" id="ARBA00023136"/>
    </source>
</evidence>
<keyword evidence="3 6" id="KW-1133">Transmembrane helix</keyword>
<dbReference type="PANTHER" id="PTHR31465">
    <property type="entry name" value="PROTEIN RTA1-RELATED"/>
    <property type="match status" value="1"/>
</dbReference>
<feature type="compositionally biased region" description="Polar residues" evidence="5">
    <location>
        <begin position="328"/>
        <end position="337"/>
    </location>
</feature>
<keyword evidence="8" id="KW-1185">Reference proteome</keyword>
<reference evidence="7" key="1">
    <citation type="submission" date="2021-06" db="EMBL/GenBank/DDBJ databases">
        <title>Comparative genomics, transcriptomics and evolutionary studies reveal genomic signatures of adaptation to plant cell wall in hemibiotrophic fungi.</title>
        <authorList>
            <consortium name="DOE Joint Genome Institute"/>
            <person name="Baroncelli R."/>
            <person name="Diaz J.F."/>
            <person name="Benocci T."/>
            <person name="Peng M."/>
            <person name="Battaglia E."/>
            <person name="Haridas S."/>
            <person name="Andreopoulos W."/>
            <person name="Labutti K."/>
            <person name="Pangilinan J."/>
            <person name="Floch G.L."/>
            <person name="Makela M.R."/>
            <person name="Henrissat B."/>
            <person name="Grigoriev I.V."/>
            <person name="Crouch J.A."/>
            <person name="De Vries R.P."/>
            <person name="Sukno S.A."/>
            <person name="Thon M.R."/>
        </authorList>
    </citation>
    <scope>NUCLEOTIDE SEQUENCE</scope>
    <source>
        <strain evidence="7">MAFF235873</strain>
    </source>
</reference>
<keyword evidence="4 6" id="KW-0472">Membrane</keyword>
<feature type="transmembrane region" description="Helical" evidence="6">
    <location>
        <begin position="51"/>
        <end position="71"/>
    </location>
</feature>
<evidence type="ECO:0000256" key="1">
    <source>
        <dbReference type="ARBA" id="ARBA00004141"/>
    </source>
</evidence>
<feature type="compositionally biased region" description="Polar residues" evidence="5">
    <location>
        <begin position="351"/>
        <end position="373"/>
    </location>
</feature>
<evidence type="ECO:0000256" key="5">
    <source>
        <dbReference type="SAM" id="MobiDB-lite"/>
    </source>
</evidence>
<keyword evidence="2 6" id="KW-0812">Transmembrane</keyword>
<evidence type="ECO:0000256" key="2">
    <source>
        <dbReference type="ARBA" id="ARBA00022692"/>
    </source>
</evidence>
<evidence type="ECO:0008006" key="9">
    <source>
        <dbReference type="Google" id="ProtNLM"/>
    </source>
</evidence>
<name>A0AAD9H256_9PEZI</name>
<proteinExistence type="predicted"/>
<gene>
    <name evidence="7" type="ORF">LX32DRAFT_646834</name>
</gene>
<evidence type="ECO:0000256" key="6">
    <source>
        <dbReference type="SAM" id="Phobius"/>
    </source>
</evidence>
<dbReference type="InterPro" id="IPR007568">
    <property type="entry name" value="RTA1"/>
</dbReference>
<dbReference type="PANTHER" id="PTHR31465:SF9">
    <property type="entry name" value="SPHINGOID LONG-CHAIN BASE TRANSPORTER RSB1"/>
    <property type="match status" value="1"/>
</dbReference>
<sequence>MTGDCRDDVCPYPGGYTHYSPSIIGSAIFLVAFALLVPLTLYQGFRFKTPLFALILATGLLLEILGFAGRVRLQDNADSSASFFLWLLGTILGPTLITAAICQILPHVIALYGLGIGFKGPRIAVLLLTFALVLVCALEIAGAVSAVFGIGGVQTSSIILAALGVQILALLLFLGLFLWFTQKIPDPKHVAVYQAPRFKSFIKMIPIISVALIGHTIYRLVEFWNGPDSPLQRSEAASLVIGGALPLLVSAMLCVYHPGAAFGRAWNLTSPRLRPTSFRSRRRSAPSPLQSPTVRWDEHKGPRQPGFTASHFPDKKMSPVGVGPVPLGQSTMASKVATSPGEKSVAYPSPIASTHRLSPIASTHKMSPTFHKTQQQPSNPDRRSSRSNGNPMVNSEELW</sequence>
<feature type="transmembrane region" description="Helical" evidence="6">
    <location>
        <begin position="236"/>
        <end position="256"/>
    </location>
</feature>
<dbReference type="Proteomes" id="UP001232148">
    <property type="component" value="Unassembled WGS sequence"/>
</dbReference>
<dbReference type="GO" id="GO:0005886">
    <property type="term" value="C:plasma membrane"/>
    <property type="evidence" value="ECO:0007669"/>
    <property type="project" value="TreeGrafter"/>
</dbReference>
<comment type="subcellular location">
    <subcellularLocation>
        <location evidence="1">Membrane</location>
        <topology evidence="1">Multi-pass membrane protein</topology>
    </subcellularLocation>
</comment>
<evidence type="ECO:0000256" key="3">
    <source>
        <dbReference type="ARBA" id="ARBA00022989"/>
    </source>
</evidence>
<feature type="transmembrane region" description="Helical" evidence="6">
    <location>
        <begin position="201"/>
        <end position="221"/>
    </location>
</feature>
<evidence type="ECO:0000313" key="8">
    <source>
        <dbReference type="Proteomes" id="UP001232148"/>
    </source>
</evidence>
<accession>A0AAD9H256</accession>
<dbReference type="AlphaFoldDB" id="A0AAD9H256"/>
<protein>
    <recommendedName>
        <fullName evidence="9">RTA1 domain-containing protein</fullName>
    </recommendedName>
</protein>
<feature type="transmembrane region" description="Helical" evidence="6">
    <location>
        <begin position="124"/>
        <end position="151"/>
    </location>
</feature>
<comment type="caution">
    <text evidence="7">The sequence shown here is derived from an EMBL/GenBank/DDBJ whole genome shotgun (WGS) entry which is preliminary data.</text>
</comment>
<dbReference type="GO" id="GO:0000324">
    <property type="term" value="C:fungal-type vacuole"/>
    <property type="evidence" value="ECO:0007669"/>
    <property type="project" value="TreeGrafter"/>
</dbReference>
<evidence type="ECO:0000313" key="7">
    <source>
        <dbReference type="EMBL" id="KAK2021018.1"/>
    </source>
</evidence>
<dbReference type="EMBL" id="MU843146">
    <property type="protein sequence ID" value="KAK2021018.1"/>
    <property type="molecule type" value="Genomic_DNA"/>
</dbReference>
<organism evidence="7 8">
    <name type="scientific">Colletotrichum zoysiae</name>
    <dbReference type="NCBI Taxonomy" id="1216348"/>
    <lineage>
        <taxon>Eukaryota</taxon>
        <taxon>Fungi</taxon>
        <taxon>Dikarya</taxon>
        <taxon>Ascomycota</taxon>
        <taxon>Pezizomycotina</taxon>
        <taxon>Sordariomycetes</taxon>
        <taxon>Hypocreomycetidae</taxon>
        <taxon>Glomerellales</taxon>
        <taxon>Glomerellaceae</taxon>
        <taxon>Colletotrichum</taxon>
        <taxon>Colletotrichum graminicola species complex</taxon>
    </lineage>
</organism>
<feature type="transmembrane region" description="Helical" evidence="6">
    <location>
        <begin position="83"/>
        <end position="112"/>
    </location>
</feature>
<feature type="region of interest" description="Disordered" evidence="5">
    <location>
        <begin position="276"/>
        <end position="399"/>
    </location>
</feature>
<feature type="transmembrane region" description="Helical" evidence="6">
    <location>
        <begin position="157"/>
        <end position="180"/>
    </location>
</feature>
<feature type="transmembrane region" description="Helical" evidence="6">
    <location>
        <begin position="23"/>
        <end position="42"/>
    </location>
</feature>